<dbReference type="GO" id="GO:0015078">
    <property type="term" value="F:proton transmembrane transporter activity"/>
    <property type="evidence" value="ECO:0007669"/>
    <property type="project" value="InterPro"/>
</dbReference>
<evidence type="ECO:0000256" key="3">
    <source>
        <dbReference type="ARBA" id="ARBA00022448"/>
    </source>
</evidence>
<name>A0A8H4QFD2_9AGAR</name>
<keyword evidence="6" id="KW-0406">Ion transport</keyword>
<evidence type="ECO:0000256" key="8">
    <source>
        <dbReference type="ARBA" id="ARBA00023136"/>
    </source>
</evidence>
<keyword evidence="3" id="KW-0813">Transport</keyword>
<protein>
    <submittedName>
        <fullName evidence="10">Uncharacterized protein</fullName>
    </submittedName>
</protein>
<dbReference type="Pfam" id="PF04718">
    <property type="entry name" value="ATP-synt_G"/>
    <property type="match status" value="1"/>
</dbReference>
<comment type="caution">
    <text evidence="10">The sequence shown here is derived from an EMBL/GenBank/DDBJ whole genome shotgun (WGS) entry which is preliminary data.</text>
</comment>
<proteinExistence type="inferred from homology"/>
<keyword evidence="9" id="KW-0066">ATP synthesis</keyword>
<keyword evidence="8" id="KW-0472">Membrane</keyword>
<evidence type="ECO:0000256" key="1">
    <source>
        <dbReference type="ARBA" id="ARBA00004325"/>
    </source>
</evidence>
<keyword evidence="7" id="KW-0496">Mitochondrion</keyword>
<sequence>MQASILRHSFTRQALGQQRSLASKRLMSSSTEATQKKAQDALAAAQKNAGKFLDGAKKFLEPLGDKVGQLLGSYKQPLLYNLAVTKEIFKQIYVKEGLQPPTLDAFKSAYSSLWSQISNPGLVGNLVKSGELGRVGVYGLQAYGIFKIGEIIGRRHVVGYKLD</sequence>
<evidence type="ECO:0000256" key="5">
    <source>
        <dbReference type="ARBA" id="ARBA00022781"/>
    </source>
</evidence>
<comment type="subcellular location">
    <subcellularLocation>
        <location evidence="1">Mitochondrion membrane</location>
    </subcellularLocation>
</comment>
<organism evidence="10 11">
    <name type="scientific">Agrocybe pediades</name>
    <dbReference type="NCBI Taxonomy" id="84607"/>
    <lineage>
        <taxon>Eukaryota</taxon>
        <taxon>Fungi</taxon>
        <taxon>Dikarya</taxon>
        <taxon>Basidiomycota</taxon>
        <taxon>Agaricomycotina</taxon>
        <taxon>Agaricomycetes</taxon>
        <taxon>Agaricomycetidae</taxon>
        <taxon>Agaricales</taxon>
        <taxon>Agaricineae</taxon>
        <taxon>Strophariaceae</taxon>
        <taxon>Agrocybe</taxon>
    </lineage>
</organism>
<dbReference type="Proteomes" id="UP000521872">
    <property type="component" value="Unassembled WGS sequence"/>
</dbReference>
<evidence type="ECO:0000256" key="6">
    <source>
        <dbReference type="ARBA" id="ARBA00023065"/>
    </source>
</evidence>
<evidence type="ECO:0000256" key="4">
    <source>
        <dbReference type="ARBA" id="ARBA00022547"/>
    </source>
</evidence>
<evidence type="ECO:0000313" key="10">
    <source>
        <dbReference type="EMBL" id="KAF4609775.1"/>
    </source>
</evidence>
<dbReference type="AlphaFoldDB" id="A0A8H4QFD2"/>
<evidence type="ECO:0000256" key="7">
    <source>
        <dbReference type="ARBA" id="ARBA00023128"/>
    </source>
</evidence>
<reference evidence="10 11" key="1">
    <citation type="submission" date="2019-12" db="EMBL/GenBank/DDBJ databases">
        <authorList>
            <person name="Floudas D."/>
            <person name="Bentzer J."/>
            <person name="Ahren D."/>
            <person name="Johansson T."/>
            <person name="Persson P."/>
            <person name="Tunlid A."/>
        </authorList>
    </citation>
    <scope>NUCLEOTIDE SEQUENCE [LARGE SCALE GENOMIC DNA]</scope>
    <source>
        <strain evidence="10 11">CBS 102.39</strain>
    </source>
</reference>
<dbReference type="InterPro" id="IPR006808">
    <property type="entry name" value="ATP_synth_F0_gsu_mt"/>
</dbReference>
<gene>
    <name evidence="10" type="ORF">D9613_012057</name>
</gene>
<dbReference type="GO" id="GO:0031966">
    <property type="term" value="C:mitochondrial membrane"/>
    <property type="evidence" value="ECO:0007669"/>
    <property type="project" value="UniProtKB-SubCell"/>
</dbReference>
<evidence type="ECO:0000256" key="9">
    <source>
        <dbReference type="ARBA" id="ARBA00023310"/>
    </source>
</evidence>
<accession>A0A8H4QFD2</accession>
<evidence type="ECO:0000256" key="2">
    <source>
        <dbReference type="ARBA" id="ARBA00005699"/>
    </source>
</evidence>
<dbReference type="GO" id="GO:0045259">
    <property type="term" value="C:proton-transporting ATP synthase complex"/>
    <property type="evidence" value="ECO:0007669"/>
    <property type="project" value="UniProtKB-KW"/>
</dbReference>
<dbReference type="GO" id="GO:0015986">
    <property type="term" value="P:proton motive force-driven ATP synthesis"/>
    <property type="evidence" value="ECO:0007669"/>
    <property type="project" value="InterPro"/>
</dbReference>
<evidence type="ECO:0000313" key="11">
    <source>
        <dbReference type="Proteomes" id="UP000521872"/>
    </source>
</evidence>
<comment type="similarity">
    <text evidence="2">Belongs to the ATPase g subunit family.</text>
</comment>
<keyword evidence="11" id="KW-1185">Reference proteome</keyword>
<dbReference type="EMBL" id="JAACJL010000060">
    <property type="protein sequence ID" value="KAF4609775.1"/>
    <property type="molecule type" value="Genomic_DNA"/>
</dbReference>
<keyword evidence="5" id="KW-0375">Hydrogen ion transport</keyword>
<keyword evidence="4" id="KW-0138">CF(0)</keyword>